<proteinExistence type="predicted"/>
<comment type="caution">
    <text evidence="3">The sequence shown here is derived from an EMBL/GenBank/DDBJ whole genome shotgun (WGS) entry which is preliminary data.</text>
</comment>
<evidence type="ECO:0000256" key="2">
    <source>
        <dbReference type="SAM" id="SignalP"/>
    </source>
</evidence>
<organism evidence="3 4">
    <name type="scientific">Kocuria dechangensis</name>
    <dbReference type="NCBI Taxonomy" id="1176249"/>
    <lineage>
        <taxon>Bacteria</taxon>
        <taxon>Bacillati</taxon>
        <taxon>Actinomycetota</taxon>
        <taxon>Actinomycetes</taxon>
        <taxon>Micrococcales</taxon>
        <taxon>Micrococcaceae</taxon>
        <taxon>Kocuria</taxon>
    </lineage>
</organism>
<dbReference type="EMBL" id="BMEQ01000023">
    <property type="protein sequence ID" value="GGG66271.1"/>
    <property type="molecule type" value="Genomic_DNA"/>
</dbReference>
<accession>A0A917H3E0</accession>
<evidence type="ECO:0000256" key="1">
    <source>
        <dbReference type="SAM" id="MobiDB-lite"/>
    </source>
</evidence>
<keyword evidence="4" id="KW-1185">Reference proteome</keyword>
<keyword evidence="2" id="KW-0732">Signal</keyword>
<dbReference type="Proteomes" id="UP000638848">
    <property type="component" value="Unassembled WGS sequence"/>
</dbReference>
<dbReference type="RefSeq" id="WP_188539199.1">
    <property type="nucleotide sequence ID" value="NZ_BMEQ01000023.1"/>
</dbReference>
<reference evidence="3" key="1">
    <citation type="journal article" date="2014" name="Int. J. Syst. Evol. Microbiol.">
        <title>Complete genome sequence of Corynebacterium casei LMG S-19264T (=DSM 44701T), isolated from a smear-ripened cheese.</title>
        <authorList>
            <consortium name="US DOE Joint Genome Institute (JGI-PGF)"/>
            <person name="Walter F."/>
            <person name="Albersmeier A."/>
            <person name="Kalinowski J."/>
            <person name="Ruckert C."/>
        </authorList>
    </citation>
    <scope>NUCLEOTIDE SEQUENCE</scope>
    <source>
        <strain evidence="3">CGMCC 1.12187</strain>
    </source>
</reference>
<feature type="chain" id="PRO_5036791898" evidence="2">
    <location>
        <begin position="29"/>
        <end position="112"/>
    </location>
</feature>
<feature type="region of interest" description="Disordered" evidence="1">
    <location>
        <begin position="26"/>
        <end position="59"/>
    </location>
</feature>
<reference evidence="3" key="2">
    <citation type="submission" date="2020-09" db="EMBL/GenBank/DDBJ databases">
        <authorList>
            <person name="Sun Q."/>
            <person name="Zhou Y."/>
        </authorList>
    </citation>
    <scope>NUCLEOTIDE SEQUENCE</scope>
    <source>
        <strain evidence="3">CGMCC 1.12187</strain>
    </source>
</reference>
<evidence type="ECO:0000313" key="4">
    <source>
        <dbReference type="Proteomes" id="UP000638848"/>
    </source>
</evidence>
<dbReference type="AlphaFoldDB" id="A0A917H3E0"/>
<feature type="signal peptide" evidence="2">
    <location>
        <begin position="1"/>
        <end position="28"/>
    </location>
</feature>
<feature type="region of interest" description="Disordered" evidence="1">
    <location>
        <begin position="93"/>
        <end position="112"/>
    </location>
</feature>
<gene>
    <name evidence="3" type="ORF">GCM10011374_32900</name>
</gene>
<evidence type="ECO:0000313" key="3">
    <source>
        <dbReference type="EMBL" id="GGG66271.1"/>
    </source>
</evidence>
<name>A0A917H3E0_9MICC</name>
<protein>
    <submittedName>
        <fullName evidence="3">Uncharacterized protein</fullName>
    </submittedName>
</protein>
<feature type="compositionally biased region" description="Basic and acidic residues" evidence="1">
    <location>
        <begin position="99"/>
        <end position="112"/>
    </location>
</feature>
<sequence length="112" mass="12570">MQDLRKTLASAFIATALLGGTLAAPAVADTGPSATQSAVTPAGHGGDHGNGKDKKCHHHEGYKHQHGYWHKHDDGKKHWHKGYWHWHKDYKHCHKHGDKKHDHEEHHRSGGH</sequence>